<dbReference type="SUPFAM" id="SSF88697">
    <property type="entry name" value="PUA domain-like"/>
    <property type="match status" value="1"/>
</dbReference>
<dbReference type="OrthoDB" id="409889at2759"/>
<dbReference type="PANTHER" id="PTHR43654">
    <property type="entry name" value="GLUTAMATE 5-KINASE"/>
    <property type="match status" value="1"/>
</dbReference>
<organism evidence="9 10">
    <name type="scientific">Psilocybe cyanescens</name>
    <dbReference type="NCBI Taxonomy" id="93625"/>
    <lineage>
        <taxon>Eukaryota</taxon>
        <taxon>Fungi</taxon>
        <taxon>Dikarya</taxon>
        <taxon>Basidiomycota</taxon>
        <taxon>Agaricomycotina</taxon>
        <taxon>Agaricomycetes</taxon>
        <taxon>Agaricomycetidae</taxon>
        <taxon>Agaricales</taxon>
        <taxon>Agaricineae</taxon>
        <taxon>Strophariaceae</taxon>
        <taxon>Psilocybe</taxon>
    </lineage>
</organism>
<dbReference type="PIRSF" id="PIRSF000729">
    <property type="entry name" value="GK"/>
    <property type="match status" value="1"/>
</dbReference>
<dbReference type="Pfam" id="PF00696">
    <property type="entry name" value="AA_kinase"/>
    <property type="match status" value="1"/>
</dbReference>
<dbReference type="InterPro" id="IPR001048">
    <property type="entry name" value="Asp/Glu/Uridylate_kinase"/>
</dbReference>
<dbReference type="InterPro" id="IPR001057">
    <property type="entry name" value="Glu/AcGlu_kinase"/>
</dbReference>
<accession>A0A409WIM6</accession>
<dbReference type="InterPro" id="IPR015947">
    <property type="entry name" value="PUA-like_sf"/>
</dbReference>
<dbReference type="GO" id="GO:0003723">
    <property type="term" value="F:RNA binding"/>
    <property type="evidence" value="ECO:0007669"/>
    <property type="project" value="InterPro"/>
</dbReference>
<dbReference type="PROSITE" id="PS50890">
    <property type="entry name" value="PUA"/>
    <property type="match status" value="1"/>
</dbReference>
<dbReference type="GO" id="GO:0005524">
    <property type="term" value="F:ATP binding"/>
    <property type="evidence" value="ECO:0007669"/>
    <property type="project" value="UniProtKB-KW"/>
</dbReference>
<keyword evidence="5" id="KW-0547">Nucleotide-binding</keyword>
<keyword evidence="1" id="KW-0963">Cytoplasm</keyword>
<evidence type="ECO:0000256" key="6">
    <source>
        <dbReference type="ARBA" id="ARBA00022777"/>
    </source>
</evidence>
<dbReference type="AlphaFoldDB" id="A0A409WIM6"/>
<keyword evidence="7" id="KW-0067">ATP-binding</keyword>
<dbReference type="InterPro" id="IPR036393">
    <property type="entry name" value="AceGlu_kinase-like_sf"/>
</dbReference>
<dbReference type="FunFam" id="3.40.1160.10:FF:000018">
    <property type="entry name" value="Glutamate 5-kinase"/>
    <property type="match status" value="1"/>
</dbReference>
<keyword evidence="10" id="KW-1185">Reference proteome</keyword>
<dbReference type="InParanoid" id="A0A409WIM6"/>
<evidence type="ECO:0000313" key="9">
    <source>
        <dbReference type="EMBL" id="PPQ78349.1"/>
    </source>
</evidence>
<dbReference type="PRINTS" id="PR00474">
    <property type="entry name" value="GLU5KINASE"/>
</dbReference>
<dbReference type="HAMAP" id="MF_00456">
    <property type="entry name" value="ProB"/>
    <property type="match status" value="1"/>
</dbReference>
<dbReference type="SUPFAM" id="SSF53633">
    <property type="entry name" value="Carbamate kinase-like"/>
    <property type="match status" value="1"/>
</dbReference>
<sequence length="466" mass="50078">MVSQIVPVLRNGVLPRIIVIKLGTSSIVHETTHHPLLSKLSAVVEVVVDLRRHGHKVILVSSGAIGVGLKRMDMEKRPTNLSGKQALAAIGQGRLIALWDNLFGQLEQPIAQVLLTRGDISDRTRYLNAVNTLKQLLNMGVVPIVNENDTVSVSEIKFGDNDTLSAITSSMIQADYLFLLTDVDGLYTSNPRKDPDARQIEVVDSVTAIRSQVSTNTLGSNLGTGGMETKLIAAEISTAAGVTTVITSSKDPQNIFEIIEWDLFKTRGIPNDSIPQPLVRPPHTVFTASTEPMRDLKAWTSHTLNPSGSVIIGAGAHHVLSKKESGGQLLAAGVISVIGEFAAGQAVRIVVLKEEVGHDEREQEKAAYLSALDTPHSENGFEQAEDTESELNGIGISGWRPYDSESASKDGDISEGDVIEVGRGLANYNSAQIMAVKGLNSAFLPRVLGYADSEHVVENITIRLPA</sequence>
<gene>
    <name evidence="9" type="ORF">CVT25_011632</name>
</gene>
<evidence type="ECO:0000259" key="8">
    <source>
        <dbReference type="Pfam" id="PF00696"/>
    </source>
</evidence>
<keyword evidence="3" id="KW-0641">Proline biosynthesis</keyword>
<dbReference type="Gene3D" id="3.40.1160.10">
    <property type="entry name" value="Acetylglutamate kinase-like"/>
    <property type="match status" value="1"/>
</dbReference>
<dbReference type="CDD" id="cd04242">
    <property type="entry name" value="AAK_G5K_ProB"/>
    <property type="match status" value="1"/>
</dbReference>
<name>A0A409WIM6_PSICY</name>
<dbReference type="STRING" id="93625.A0A409WIM6"/>
<dbReference type="Proteomes" id="UP000283269">
    <property type="component" value="Unassembled WGS sequence"/>
</dbReference>
<feature type="domain" description="Aspartate/glutamate/uridylate kinase" evidence="8">
    <location>
        <begin position="17"/>
        <end position="246"/>
    </location>
</feature>
<dbReference type="GO" id="GO:0005829">
    <property type="term" value="C:cytosol"/>
    <property type="evidence" value="ECO:0007669"/>
    <property type="project" value="TreeGrafter"/>
</dbReference>
<proteinExistence type="inferred from homology"/>
<dbReference type="InterPro" id="IPR041739">
    <property type="entry name" value="G5K_ProB"/>
</dbReference>
<evidence type="ECO:0000256" key="3">
    <source>
        <dbReference type="ARBA" id="ARBA00022650"/>
    </source>
</evidence>
<dbReference type="InterPro" id="IPR011529">
    <property type="entry name" value="Glu_5kinase"/>
</dbReference>
<dbReference type="GO" id="GO:0004349">
    <property type="term" value="F:glutamate 5-kinase activity"/>
    <property type="evidence" value="ECO:0007669"/>
    <property type="project" value="InterPro"/>
</dbReference>
<keyword evidence="6" id="KW-0418">Kinase</keyword>
<dbReference type="EMBL" id="NHYD01003421">
    <property type="protein sequence ID" value="PPQ78349.1"/>
    <property type="molecule type" value="Genomic_DNA"/>
</dbReference>
<reference evidence="9 10" key="1">
    <citation type="journal article" date="2018" name="Evol. Lett.">
        <title>Horizontal gene cluster transfer increased hallucinogenic mushroom diversity.</title>
        <authorList>
            <person name="Reynolds H.T."/>
            <person name="Vijayakumar V."/>
            <person name="Gluck-Thaler E."/>
            <person name="Korotkin H.B."/>
            <person name="Matheny P.B."/>
            <person name="Slot J.C."/>
        </authorList>
    </citation>
    <scope>NUCLEOTIDE SEQUENCE [LARGE SCALE GENOMIC DNA]</scope>
    <source>
        <strain evidence="9 10">2631</strain>
    </source>
</reference>
<evidence type="ECO:0000256" key="1">
    <source>
        <dbReference type="ARBA" id="ARBA00022490"/>
    </source>
</evidence>
<protein>
    <recommendedName>
        <fullName evidence="8">Aspartate/glutamate/uridylate kinase domain-containing protein</fullName>
    </recommendedName>
</protein>
<evidence type="ECO:0000256" key="7">
    <source>
        <dbReference type="ARBA" id="ARBA00022840"/>
    </source>
</evidence>
<evidence type="ECO:0000313" key="10">
    <source>
        <dbReference type="Proteomes" id="UP000283269"/>
    </source>
</evidence>
<dbReference type="NCBIfam" id="TIGR01027">
    <property type="entry name" value="proB"/>
    <property type="match status" value="1"/>
</dbReference>
<evidence type="ECO:0000256" key="5">
    <source>
        <dbReference type="ARBA" id="ARBA00022741"/>
    </source>
</evidence>
<dbReference type="Gene3D" id="2.30.130.10">
    <property type="entry name" value="PUA domain"/>
    <property type="match status" value="1"/>
</dbReference>
<evidence type="ECO:0000256" key="4">
    <source>
        <dbReference type="ARBA" id="ARBA00022679"/>
    </source>
</evidence>
<dbReference type="InterPro" id="IPR005715">
    <property type="entry name" value="Glu_5kinase/COase_Synthase"/>
</dbReference>
<keyword evidence="4" id="KW-0808">Transferase</keyword>
<evidence type="ECO:0000256" key="2">
    <source>
        <dbReference type="ARBA" id="ARBA00022605"/>
    </source>
</evidence>
<dbReference type="FunCoup" id="A0A409WIM6">
    <property type="interactions" value="235"/>
</dbReference>
<comment type="caution">
    <text evidence="9">The sequence shown here is derived from an EMBL/GenBank/DDBJ whole genome shotgun (WGS) entry which is preliminary data.</text>
</comment>
<dbReference type="PANTHER" id="PTHR43654:SF3">
    <property type="entry name" value="GLUTAMATE 5-KINASE"/>
    <property type="match status" value="1"/>
</dbReference>
<dbReference type="CDD" id="cd21157">
    <property type="entry name" value="PUA_G5K"/>
    <property type="match status" value="1"/>
</dbReference>
<dbReference type="GO" id="GO:1901607">
    <property type="term" value="P:alpha-amino acid biosynthetic process"/>
    <property type="evidence" value="ECO:0007669"/>
    <property type="project" value="UniProtKB-ARBA"/>
</dbReference>
<dbReference type="InterPro" id="IPR036974">
    <property type="entry name" value="PUA_sf"/>
</dbReference>
<keyword evidence="2" id="KW-0028">Amino-acid biosynthesis</keyword>